<proteinExistence type="predicted"/>
<dbReference type="Proteomes" id="UP000762676">
    <property type="component" value="Unassembled WGS sequence"/>
</dbReference>
<evidence type="ECO:0000313" key="2">
    <source>
        <dbReference type="Proteomes" id="UP000762676"/>
    </source>
</evidence>
<keyword evidence="2" id="KW-1185">Reference proteome</keyword>
<protein>
    <submittedName>
        <fullName evidence="1">Uncharacterized protein</fullName>
    </submittedName>
</protein>
<comment type="caution">
    <text evidence="1">The sequence shown here is derived from an EMBL/GenBank/DDBJ whole genome shotgun (WGS) entry which is preliminary data.</text>
</comment>
<dbReference type="EMBL" id="BMAT01011689">
    <property type="protein sequence ID" value="GFR77454.1"/>
    <property type="molecule type" value="Genomic_DNA"/>
</dbReference>
<evidence type="ECO:0000313" key="1">
    <source>
        <dbReference type="EMBL" id="GFR77454.1"/>
    </source>
</evidence>
<accession>A0AAV4FWH5</accession>
<sequence length="102" mass="11464">MNIELPMTQSKGRGREGVNIFTSAIGEIRIKLYKVSSFDSLIKLPKKGYTMVTSHIDVYRRSCGLELKTPRKNFLISGASPIEIFSSTNIAEIADRAELREE</sequence>
<dbReference type="AlphaFoldDB" id="A0AAV4FWH5"/>
<gene>
    <name evidence="1" type="ORF">ElyMa_005825600</name>
</gene>
<name>A0AAV4FWH5_9GAST</name>
<organism evidence="1 2">
    <name type="scientific">Elysia marginata</name>
    <dbReference type="NCBI Taxonomy" id="1093978"/>
    <lineage>
        <taxon>Eukaryota</taxon>
        <taxon>Metazoa</taxon>
        <taxon>Spiralia</taxon>
        <taxon>Lophotrochozoa</taxon>
        <taxon>Mollusca</taxon>
        <taxon>Gastropoda</taxon>
        <taxon>Heterobranchia</taxon>
        <taxon>Euthyneura</taxon>
        <taxon>Panpulmonata</taxon>
        <taxon>Sacoglossa</taxon>
        <taxon>Placobranchoidea</taxon>
        <taxon>Plakobranchidae</taxon>
        <taxon>Elysia</taxon>
    </lineage>
</organism>
<reference evidence="1 2" key="1">
    <citation type="journal article" date="2021" name="Elife">
        <title>Chloroplast acquisition without the gene transfer in kleptoplastic sea slugs, Plakobranchus ocellatus.</title>
        <authorList>
            <person name="Maeda T."/>
            <person name="Takahashi S."/>
            <person name="Yoshida T."/>
            <person name="Shimamura S."/>
            <person name="Takaki Y."/>
            <person name="Nagai Y."/>
            <person name="Toyoda A."/>
            <person name="Suzuki Y."/>
            <person name="Arimoto A."/>
            <person name="Ishii H."/>
            <person name="Satoh N."/>
            <person name="Nishiyama T."/>
            <person name="Hasebe M."/>
            <person name="Maruyama T."/>
            <person name="Minagawa J."/>
            <person name="Obokata J."/>
            <person name="Shigenobu S."/>
        </authorList>
    </citation>
    <scope>NUCLEOTIDE SEQUENCE [LARGE SCALE GENOMIC DNA]</scope>
</reference>